<evidence type="ECO:0000313" key="14">
    <source>
        <dbReference type="RefSeq" id="XP_037886674.1"/>
    </source>
</evidence>
<evidence type="ECO:0000256" key="3">
    <source>
        <dbReference type="ARBA" id="ARBA00022490"/>
    </source>
</evidence>
<evidence type="ECO:0000256" key="6">
    <source>
        <dbReference type="ARBA" id="ARBA00022776"/>
    </source>
</evidence>
<keyword evidence="3" id="KW-0963">Cytoplasm</keyword>
<dbReference type="AlphaFoldDB" id="A0A8U0WM07"/>
<evidence type="ECO:0000259" key="12">
    <source>
        <dbReference type="PROSITE" id="PS51230"/>
    </source>
</evidence>
<dbReference type="PROSITE" id="PS50021">
    <property type="entry name" value="CH"/>
    <property type="match status" value="1"/>
</dbReference>
<dbReference type="InterPro" id="IPR036133">
    <property type="entry name" value="EB1_C_sf"/>
</dbReference>
<evidence type="ECO:0000256" key="10">
    <source>
        <dbReference type="SAM" id="MobiDB-lite"/>
    </source>
</evidence>
<keyword evidence="8" id="KW-0131">Cell cycle</keyword>
<dbReference type="CDD" id="cd00014">
    <property type="entry name" value="CH_SF"/>
    <property type="match status" value="1"/>
</dbReference>
<gene>
    <name evidence="14" type="primary">LOC119635750</name>
</gene>
<feature type="domain" description="Calponin-homology (CH)" evidence="11">
    <location>
        <begin position="1"/>
        <end position="101"/>
    </location>
</feature>
<feature type="compositionally biased region" description="Basic residues" evidence="10">
    <location>
        <begin position="174"/>
        <end position="185"/>
    </location>
</feature>
<name>A0A8U0WM07_9MUSC</name>
<dbReference type="InterPro" id="IPR001715">
    <property type="entry name" value="CH_dom"/>
</dbReference>
<feature type="compositionally biased region" description="Low complexity" evidence="10">
    <location>
        <begin position="119"/>
        <end position="136"/>
    </location>
</feature>
<reference evidence="14" key="1">
    <citation type="submission" date="2025-08" db="UniProtKB">
        <authorList>
            <consortium name="RefSeq"/>
        </authorList>
    </citation>
    <scope>IDENTIFICATION</scope>
    <source>
        <tissue evidence="14">Whole body pupa</tissue>
    </source>
</reference>
<keyword evidence="6" id="KW-0498">Mitosis</keyword>
<sequence length="261" mass="30055">MSGELLNWLNATVHGRYENIEELRSGVAYCQIMEQLFPKCIGRNNIKTNAISEYEFFHNLNLLQDAFNCMGFEKKIPIEDLEQGSSQANLLALARNNISPEPIQKPTTKTPIDSEQKPSTSQASSESSERMTSQLSHSIKRRSSNKTKPTLVTSMARTFRSRDNAKPDNAQTRKQPKTTSNRKKSPSFQVLSERVDQLREQFINVEYERKYYLEKFKKIELLLQESIKKQEFAEFRNCVFKILHAVDAYKSTKTAIDSSKD</sequence>
<comment type="similarity">
    <text evidence="2">Belongs to the MAPRE family.</text>
</comment>
<keyword evidence="7" id="KW-0206">Cytoskeleton</keyword>
<dbReference type="GO" id="GO:0008017">
    <property type="term" value="F:microtubule binding"/>
    <property type="evidence" value="ECO:0007669"/>
    <property type="project" value="InterPro"/>
</dbReference>
<dbReference type="Gene3D" id="1.10.418.10">
    <property type="entry name" value="Calponin-like domain"/>
    <property type="match status" value="1"/>
</dbReference>
<dbReference type="PANTHER" id="PTHR10623">
    <property type="entry name" value="MICROTUBULE-ASSOCIATED PROTEIN RP/EB FAMILY MEMBER"/>
    <property type="match status" value="1"/>
</dbReference>
<dbReference type="RefSeq" id="XP_037886674.1">
    <property type="nucleotide sequence ID" value="XM_038030746.1"/>
</dbReference>
<dbReference type="InterPro" id="IPR036872">
    <property type="entry name" value="CH_dom_sf"/>
</dbReference>
<comment type="subcellular location">
    <subcellularLocation>
        <location evidence="1">Cytoplasm</location>
        <location evidence="1">Cytoskeleton</location>
    </subcellularLocation>
</comment>
<dbReference type="SUPFAM" id="SSF47576">
    <property type="entry name" value="Calponin-homology domain, CH-domain"/>
    <property type="match status" value="1"/>
</dbReference>
<protein>
    <submittedName>
        <fullName evidence="14">Microtubule-associated protein RP/EB family member 3-like isoform X2</fullName>
    </submittedName>
</protein>
<evidence type="ECO:0000256" key="1">
    <source>
        <dbReference type="ARBA" id="ARBA00004245"/>
    </source>
</evidence>
<dbReference type="Proteomes" id="UP000092443">
    <property type="component" value="Unplaced"/>
</dbReference>
<evidence type="ECO:0000256" key="7">
    <source>
        <dbReference type="ARBA" id="ARBA00023212"/>
    </source>
</evidence>
<dbReference type="GO" id="GO:0005874">
    <property type="term" value="C:microtubule"/>
    <property type="evidence" value="ECO:0007669"/>
    <property type="project" value="UniProtKB-KW"/>
</dbReference>
<dbReference type="GeneID" id="119635750"/>
<dbReference type="InterPro" id="IPR004953">
    <property type="entry name" value="EB1_C"/>
</dbReference>
<organism evidence="13 14">
    <name type="scientific">Glossina fuscipes</name>
    <dbReference type="NCBI Taxonomy" id="7396"/>
    <lineage>
        <taxon>Eukaryota</taxon>
        <taxon>Metazoa</taxon>
        <taxon>Ecdysozoa</taxon>
        <taxon>Arthropoda</taxon>
        <taxon>Hexapoda</taxon>
        <taxon>Insecta</taxon>
        <taxon>Pterygota</taxon>
        <taxon>Neoptera</taxon>
        <taxon>Endopterygota</taxon>
        <taxon>Diptera</taxon>
        <taxon>Brachycera</taxon>
        <taxon>Muscomorpha</taxon>
        <taxon>Hippoboscoidea</taxon>
        <taxon>Glossinidae</taxon>
        <taxon>Glossina</taxon>
    </lineage>
</organism>
<evidence type="ECO:0000256" key="2">
    <source>
        <dbReference type="ARBA" id="ARBA00010729"/>
    </source>
</evidence>
<dbReference type="Gene3D" id="1.20.5.1430">
    <property type="match status" value="1"/>
</dbReference>
<accession>A0A8U0WM07</accession>
<keyword evidence="5 9" id="KW-0493">Microtubule</keyword>
<feature type="compositionally biased region" description="Polar residues" evidence="10">
    <location>
        <begin position="146"/>
        <end position="156"/>
    </location>
</feature>
<evidence type="ECO:0000256" key="8">
    <source>
        <dbReference type="ARBA" id="ARBA00023306"/>
    </source>
</evidence>
<proteinExistence type="inferred from homology"/>
<evidence type="ECO:0000256" key="5">
    <source>
        <dbReference type="ARBA" id="ARBA00022701"/>
    </source>
</evidence>
<dbReference type="PROSITE" id="PS51230">
    <property type="entry name" value="EB1_C"/>
    <property type="match status" value="1"/>
</dbReference>
<evidence type="ECO:0000313" key="13">
    <source>
        <dbReference type="Proteomes" id="UP000092443"/>
    </source>
</evidence>
<dbReference type="GO" id="GO:0051301">
    <property type="term" value="P:cell division"/>
    <property type="evidence" value="ECO:0007669"/>
    <property type="project" value="UniProtKB-KW"/>
</dbReference>
<dbReference type="InterPro" id="IPR027328">
    <property type="entry name" value="MAPRE"/>
</dbReference>
<dbReference type="Pfam" id="PF00307">
    <property type="entry name" value="CH"/>
    <property type="match status" value="1"/>
</dbReference>
<keyword evidence="4" id="KW-0132">Cell division</keyword>
<keyword evidence="13" id="KW-1185">Reference proteome</keyword>
<evidence type="ECO:0000256" key="4">
    <source>
        <dbReference type="ARBA" id="ARBA00022618"/>
    </source>
</evidence>
<dbReference type="SUPFAM" id="SSF140612">
    <property type="entry name" value="EB1 dimerisation domain-like"/>
    <property type="match status" value="1"/>
</dbReference>
<evidence type="ECO:0000259" key="11">
    <source>
        <dbReference type="PROSITE" id="PS50021"/>
    </source>
</evidence>
<feature type="region of interest" description="Disordered" evidence="10">
    <location>
        <begin position="95"/>
        <end position="188"/>
    </location>
</feature>
<feature type="domain" description="EB1 C-terminal" evidence="12">
    <location>
        <begin position="180"/>
        <end position="252"/>
    </location>
</feature>
<evidence type="ECO:0000256" key="9">
    <source>
        <dbReference type="PROSITE-ProRule" id="PRU00576"/>
    </source>
</evidence>